<evidence type="ECO:0000313" key="1">
    <source>
        <dbReference type="EMBL" id="KAH7918001.1"/>
    </source>
</evidence>
<organism evidence="1 2">
    <name type="scientific">Leucogyrophana mollusca</name>
    <dbReference type="NCBI Taxonomy" id="85980"/>
    <lineage>
        <taxon>Eukaryota</taxon>
        <taxon>Fungi</taxon>
        <taxon>Dikarya</taxon>
        <taxon>Basidiomycota</taxon>
        <taxon>Agaricomycotina</taxon>
        <taxon>Agaricomycetes</taxon>
        <taxon>Agaricomycetidae</taxon>
        <taxon>Boletales</taxon>
        <taxon>Boletales incertae sedis</taxon>
        <taxon>Leucogyrophana</taxon>
    </lineage>
</organism>
<comment type="caution">
    <text evidence="1">The sequence shown here is derived from an EMBL/GenBank/DDBJ whole genome shotgun (WGS) entry which is preliminary data.</text>
</comment>
<name>A0ACB8AYD4_9AGAM</name>
<evidence type="ECO:0000313" key="2">
    <source>
        <dbReference type="Proteomes" id="UP000790709"/>
    </source>
</evidence>
<sequence>SSWAARNPGQQIIPTRPAPPRPDPAQLASRKLASYEKQRKDDLLHTALKTIKEELEKKLTEAAATHDVAVEKIHRLFNGYQNFALSRKAHLTNALLHAKAEEVNKGAKYTTKEIRELVKDDPDMQDLDSDQEQHYIDELNEYRKLRKFGMRANNAAAARDMLSTMDNVCRALDSMVRRTGGYAIVFATRGHVNDTSQPTWHGTDNSMDFIEDILNLEADEVCRKFEQWACTRNQNSLERDSLINVRRICIRFIRSGLNGITGKSGKVSMNYDNYETKIMQNLKVKLVGWPSDVPFTSPSKINTVTEVRKLRDALKDGTCHWVAMSAADIEEHAKSLATRLAEGVTVGKARAPRADRGKPRGKRSAGGKENRRPSKRAKTASRRRGKGPTSSATVEDSDEDEDRSSGSDDDD</sequence>
<feature type="non-terminal residue" evidence="1">
    <location>
        <position position="1"/>
    </location>
</feature>
<dbReference type="Proteomes" id="UP000790709">
    <property type="component" value="Unassembled WGS sequence"/>
</dbReference>
<dbReference type="EMBL" id="MU266878">
    <property type="protein sequence ID" value="KAH7918001.1"/>
    <property type="molecule type" value="Genomic_DNA"/>
</dbReference>
<protein>
    <submittedName>
        <fullName evidence="1">Uncharacterized protein</fullName>
    </submittedName>
</protein>
<keyword evidence="2" id="KW-1185">Reference proteome</keyword>
<gene>
    <name evidence="1" type="ORF">BV22DRAFT_1025317</name>
</gene>
<accession>A0ACB8AYD4</accession>
<proteinExistence type="predicted"/>
<reference evidence="1" key="1">
    <citation type="journal article" date="2021" name="New Phytol.">
        <title>Evolutionary innovations through gain and loss of genes in the ectomycorrhizal Boletales.</title>
        <authorList>
            <person name="Wu G."/>
            <person name="Miyauchi S."/>
            <person name="Morin E."/>
            <person name="Kuo A."/>
            <person name="Drula E."/>
            <person name="Varga T."/>
            <person name="Kohler A."/>
            <person name="Feng B."/>
            <person name="Cao Y."/>
            <person name="Lipzen A."/>
            <person name="Daum C."/>
            <person name="Hundley H."/>
            <person name="Pangilinan J."/>
            <person name="Johnson J."/>
            <person name="Barry K."/>
            <person name="LaButti K."/>
            <person name="Ng V."/>
            <person name="Ahrendt S."/>
            <person name="Min B."/>
            <person name="Choi I.G."/>
            <person name="Park H."/>
            <person name="Plett J.M."/>
            <person name="Magnuson J."/>
            <person name="Spatafora J.W."/>
            <person name="Nagy L.G."/>
            <person name="Henrissat B."/>
            <person name="Grigoriev I.V."/>
            <person name="Yang Z.L."/>
            <person name="Xu J."/>
            <person name="Martin F.M."/>
        </authorList>
    </citation>
    <scope>NUCLEOTIDE SEQUENCE</scope>
    <source>
        <strain evidence="1">KUC20120723A-06</strain>
    </source>
</reference>